<organism evidence="1 2">
    <name type="scientific">Novosphingobium pentaromativorans US6-1</name>
    <dbReference type="NCBI Taxonomy" id="1088721"/>
    <lineage>
        <taxon>Bacteria</taxon>
        <taxon>Pseudomonadati</taxon>
        <taxon>Pseudomonadota</taxon>
        <taxon>Alphaproteobacteria</taxon>
        <taxon>Sphingomonadales</taxon>
        <taxon>Sphingomonadaceae</taxon>
        <taxon>Novosphingobium</taxon>
    </lineage>
</organism>
<evidence type="ECO:0000313" key="2">
    <source>
        <dbReference type="Proteomes" id="UP000004030"/>
    </source>
</evidence>
<protein>
    <submittedName>
        <fullName evidence="1">Uncharacterized protein</fullName>
    </submittedName>
</protein>
<gene>
    <name evidence="1" type="ORF">NSU_0453</name>
</gene>
<keyword evidence="2" id="KW-1185">Reference proteome</keyword>
<dbReference type="AlphaFoldDB" id="G6E7Y2"/>
<accession>G6E7Y2</accession>
<reference evidence="1 2" key="1">
    <citation type="journal article" date="2012" name="J. Bacteriol.">
        <title>Genome sequence of benzo(a)pyrene-degrading bacterium Novosphingobium pentaromativorans US6-1.</title>
        <authorList>
            <person name="Luo Y.R."/>
            <person name="Kang S.G."/>
            <person name="Kim S.J."/>
            <person name="Kim M.R."/>
            <person name="Li N."/>
            <person name="Lee J.H."/>
            <person name="Kwon K.K."/>
        </authorList>
    </citation>
    <scope>NUCLEOTIDE SEQUENCE [LARGE SCALE GENOMIC DNA]</scope>
    <source>
        <strain evidence="1 2">US6-1</strain>
    </source>
</reference>
<dbReference type="EMBL" id="AGFM01000007">
    <property type="protein sequence ID" value="EHJ62625.1"/>
    <property type="molecule type" value="Genomic_DNA"/>
</dbReference>
<evidence type="ECO:0000313" key="1">
    <source>
        <dbReference type="EMBL" id="EHJ62625.1"/>
    </source>
</evidence>
<comment type="caution">
    <text evidence="1">The sequence shown here is derived from an EMBL/GenBank/DDBJ whole genome shotgun (WGS) entry which is preliminary data.</text>
</comment>
<sequence length="44" mass="5015">MRVTYVRRPMHLTRVETIVFLPAATPSHGILRIADQGRSNHSDN</sequence>
<proteinExistence type="predicted"/>
<name>G6E7Y2_9SPHN</name>
<dbReference type="Proteomes" id="UP000004030">
    <property type="component" value="Unassembled WGS sequence"/>
</dbReference>